<dbReference type="Proteomes" id="UP000036102">
    <property type="component" value="Unassembled WGS sequence"/>
</dbReference>
<evidence type="ECO:0000313" key="4">
    <source>
        <dbReference type="Proteomes" id="UP000036102"/>
    </source>
</evidence>
<dbReference type="Gene3D" id="3.40.50.2000">
    <property type="entry name" value="Glycogen Phosphorylase B"/>
    <property type="match status" value="2"/>
</dbReference>
<keyword evidence="4" id="KW-1185">Reference proteome</keyword>
<proteinExistence type="predicted"/>
<dbReference type="EMBL" id="LFBU01000001">
    <property type="protein sequence ID" value="KMQ74605.1"/>
    <property type="molecule type" value="Genomic_DNA"/>
</dbReference>
<evidence type="ECO:0000259" key="1">
    <source>
        <dbReference type="Pfam" id="PF00534"/>
    </source>
</evidence>
<dbReference type="SUPFAM" id="SSF53756">
    <property type="entry name" value="UDP-Glycosyltransferase/glycogen phosphorylase"/>
    <property type="match status" value="1"/>
</dbReference>
<dbReference type="CDD" id="cd03801">
    <property type="entry name" value="GT4_PimA-like"/>
    <property type="match status" value="1"/>
</dbReference>
<dbReference type="Pfam" id="PF00534">
    <property type="entry name" value="Glycos_transf_1"/>
    <property type="match status" value="1"/>
</dbReference>
<keyword evidence="3" id="KW-0808">Transferase</keyword>
<dbReference type="Pfam" id="PF13439">
    <property type="entry name" value="Glyco_transf_4"/>
    <property type="match status" value="1"/>
</dbReference>
<gene>
    <name evidence="3" type="ORF">Msub_10791</name>
</gene>
<feature type="domain" description="Glycosyltransferase subfamily 4-like N-terminal" evidence="2">
    <location>
        <begin position="21"/>
        <end position="180"/>
    </location>
</feature>
<dbReference type="InterPro" id="IPR028098">
    <property type="entry name" value="Glyco_trans_4-like_N"/>
</dbReference>
<feature type="domain" description="Glycosyl transferase family 1" evidence="1">
    <location>
        <begin position="189"/>
        <end position="340"/>
    </location>
</feature>
<dbReference type="AlphaFoldDB" id="A0A0J7M0H5"/>
<dbReference type="PATRIC" id="fig|1658765.3.peg.785"/>
<dbReference type="PANTHER" id="PTHR12526">
    <property type="entry name" value="GLYCOSYLTRANSFERASE"/>
    <property type="match status" value="1"/>
</dbReference>
<protein>
    <submittedName>
        <fullName evidence="3">Glycosyltransferase involved in cell wall bisynthesis</fullName>
    </submittedName>
</protein>
<dbReference type="InterPro" id="IPR001296">
    <property type="entry name" value="Glyco_trans_1"/>
</dbReference>
<reference evidence="3 4" key="1">
    <citation type="submission" date="2015-06" db="EMBL/GenBank/DDBJ databases">
        <title>Marinobacter subterrani, a genetically tractable neutrophilic iron-oxidizing strain isolated from the Soudan Iron Mine.</title>
        <authorList>
            <person name="Bonis B.M."/>
            <person name="Gralnick J.A."/>
        </authorList>
    </citation>
    <scope>NUCLEOTIDE SEQUENCE [LARGE SCALE GENOMIC DNA]</scope>
    <source>
        <strain evidence="3 4">JG233</strain>
    </source>
</reference>
<comment type="caution">
    <text evidence="3">The sequence shown here is derived from an EMBL/GenBank/DDBJ whole genome shotgun (WGS) entry which is preliminary data.</text>
</comment>
<dbReference type="GO" id="GO:1901135">
    <property type="term" value="P:carbohydrate derivative metabolic process"/>
    <property type="evidence" value="ECO:0007669"/>
    <property type="project" value="UniProtKB-ARBA"/>
</dbReference>
<dbReference type="STRING" id="1658765.Msub_10791"/>
<name>A0A0J7M0H5_9GAMM</name>
<dbReference type="RefSeq" id="WP_048494792.1">
    <property type="nucleotide sequence ID" value="NZ_LFBU01000001.1"/>
</dbReference>
<evidence type="ECO:0000313" key="3">
    <source>
        <dbReference type="EMBL" id="KMQ74605.1"/>
    </source>
</evidence>
<organism evidence="3 4">
    <name type="scientific">Marinobacter subterrani</name>
    <dbReference type="NCBI Taxonomy" id="1658765"/>
    <lineage>
        <taxon>Bacteria</taxon>
        <taxon>Pseudomonadati</taxon>
        <taxon>Pseudomonadota</taxon>
        <taxon>Gammaproteobacteria</taxon>
        <taxon>Pseudomonadales</taxon>
        <taxon>Marinobacteraceae</taxon>
        <taxon>Marinobacter</taxon>
    </lineage>
</organism>
<dbReference type="OrthoDB" id="9768937at2"/>
<evidence type="ECO:0000259" key="2">
    <source>
        <dbReference type="Pfam" id="PF13439"/>
    </source>
</evidence>
<dbReference type="GO" id="GO:0016757">
    <property type="term" value="F:glycosyltransferase activity"/>
    <property type="evidence" value="ECO:0007669"/>
    <property type="project" value="InterPro"/>
</dbReference>
<accession>A0A0J7M0H5</accession>
<sequence>MTADITKPVVTHIVSGDLWAGAEAQVFQLIQRLAESKTVTLSVIVFNPGDLYQKLSDLGISVELADEKKLGPLSQVNAIRKHLIQHRTQVVHTHGFKENILGTIAQHLSGVPKSLRTVHGSPETQSQRRSLKKAVITLIDAIAARLGQDALVAVSSQLYKQLSKTFPGKTTVILNFIDTDTSNSGSLDRNSGNKQDEFVLGLVGRLVPVKRVDLFLEAVAILRERYHKPVKGVVVGSGPLLDELRHQATSLGIGEHVKFTGFSNSVHKELLAFDALLMPSDHEGLPMTLLEALALRVPAIGHNAGGIPEVLDGGHCGLLVDHHTPEGYADAVLKLMGMPPYEVDQLTERGSKHLTNNFDSRKNSEKYESLYKQLVNS</sequence>